<keyword evidence="6" id="KW-0336">GPI-anchor</keyword>
<dbReference type="SMART" id="SM00747">
    <property type="entry name" value="CFEM"/>
    <property type="match status" value="1"/>
</dbReference>
<evidence type="ECO:0000256" key="7">
    <source>
        <dbReference type="ARBA" id="ARBA00022692"/>
    </source>
</evidence>
<feature type="disulfide bond" evidence="14">
    <location>
        <begin position="37"/>
        <end position="70"/>
    </location>
</feature>
<feature type="disulfide bond" evidence="14">
    <location>
        <begin position="28"/>
        <end position="35"/>
    </location>
</feature>
<evidence type="ECO:0000256" key="1">
    <source>
        <dbReference type="ARBA" id="ARBA00004141"/>
    </source>
</evidence>
<evidence type="ECO:0000256" key="8">
    <source>
        <dbReference type="ARBA" id="ARBA00022729"/>
    </source>
</evidence>
<keyword evidence="10 15" id="KW-0472">Membrane</keyword>
<dbReference type="OrthoDB" id="408702at2759"/>
<gene>
    <name evidence="17" type="ORF">CC80DRAFT_383297</name>
</gene>
<evidence type="ECO:0000256" key="10">
    <source>
        <dbReference type="ARBA" id="ARBA00023136"/>
    </source>
</evidence>
<keyword evidence="7 15" id="KW-0812">Transmembrane</keyword>
<organism evidence="17 18">
    <name type="scientific">Byssothecium circinans</name>
    <dbReference type="NCBI Taxonomy" id="147558"/>
    <lineage>
        <taxon>Eukaryota</taxon>
        <taxon>Fungi</taxon>
        <taxon>Dikarya</taxon>
        <taxon>Ascomycota</taxon>
        <taxon>Pezizomycotina</taxon>
        <taxon>Dothideomycetes</taxon>
        <taxon>Pleosporomycetidae</taxon>
        <taxon>Pleosporales</taxon>
        <taxon>Massarineae</taxon>
        <taxon>Massarinaceae</taxon>
        <taxon>Byssothecium</taxon>
    </lineage>
</organism>
<evidence type="ECO:0000256" key="6">
    <source>
        <dbReference type="ARBA" id="ARBA00022622"/>
    </source>
</evidence>
<feature type="transmembrane region" description="Helical" evidence="15">
    <location>
        <begin position="158"/>
        <end position="180"/>
    </location>
</feature>
<keyword evidence="6" id="KW-0325">Glycoprotein</keyword>
<keyword evidence="12" id="KW-0449">Lipoprotein</keyword>
<dbReference type="EMBL" id="ML976983">
    <property type="protein sequence ID" value="KAF1960294.1"/>
    <property type="molecule type" value="Genomic_DNA"/>
</dbReference>
<feature type="non-terminal residue" evidence="17">
    <location>
        <position position="339"/>
    </location>
</feature>
<comment type="similarity">
    <text evidence="13">Belongs to the SAT4 family.</text>
</comment>
<dbReference type="GO" id="GO:0046872">
    <property type="term" value="F:metal ion binding"/>
    <property type="evidence" value="ECO:0007669"/>
    <property type="project" value="UniProtKB-UniRule"/>
</dbReference>
<dbReference type="InterPro" id="IPR049326">
    <property type="entry name" value="Rhodopsin_dom_fungi"/>
</dbReference>
<feature type="domain" description="CFEM" evidence="16">
    <location>
        <begin position="1"/>
        <end position="97"/>
    </location>
</feature>
<feature type="disulfide bond" evidence="14">
    <location>
        <begin position="14"/>
        <end position="54"/>
    </location>
</feature>
<evidence type="ECO:0000256" key="9">
    <source>
        <dbReference type="ARBA" id="ARBA00022989"/>
    </source>
</evidence>
<keyword evidence="11 14" id="KW-1015">Disulfide bond</keyword>
<feature type="disulfide bond" evidence="14">
    <location>
        <begin position="18"/>
        <end position="49"/>
    </location>
</feature>
<dbReference type="Pfam" id="PF20684">
    <property type="entry name" value="Fung_rhodopsin"/>
    <property type="match status" value="1"/>
</dbReference>
<name>A0A6A5U6J3_9PLEO</name>
<keyword evidence="14" id="KW-0349">Heme</keyword>
<evidence type="ECO:0000256" key="3">
    <source>
        <dbReference type="ARBA" id="ARBA00004613"/>
    </source>
</evidence>
<dbReference type="InterPro" id="IPR052337">
    <property type="entry name" value="SAT4-like"/>
</dbReference>
<keyword evidence="14" id="KW-0479">Metal-binding</keyword>
<dbReference type="GO" id="GO:0005576">
    <property type="term" value="C:extracellular region"/>
    <property type="evidence" value="ECO:0007669"/>
    <property type="project" value="UniProtKB-SubCell"/>
</dbReference>
<feature type="transmembrane region" description="Helical" evidence="15">
    <location>
        <begin position="192"/>
        <end position="213"/>
    </location>
</feature>
<dbReference type="PANTHER" id="PTHR33048:SF131">
    <property type="entry name" value="INTEGRAL MEMBRANE PROTEIN"/>
    <property type="match status" value="1"/>
</dbReference>
<dbReference type="InterPro" id="IPR008427">
    <property type="entry name" value="Extracellular_membr_CFEM_dom"/>
</dbReference>
<evidence type="ECO:0000313" key="17">
    <source>
        <dbReference type="EMBL" id="KAF1960294.1"/>
    </source>
</evidence>
<keyword evidence="9 15" id="KW-1133">Transmembrane helix</keyword>
<feature type="transmembrane region" description="Helical" evidence="15">
    <location>
        <begin position="114"/>
        <end position="138"/>
    </location>
</feature>
<dbReference type="Proteomes" id="UP000800035">
    <property type="component" value="Unassembled WGS sequence"/>
</dbReference>
<protein>
    <recommendedName>
        <fullName evidence="16">CFEM domain-containing protein</fullName>
    </recommendedName>
</protein>
<dbReference type="GO" id="GO:0098552">
    <property type="term" value="C:side of membrane"/>
    <property type="evidence" value="ECO:0007669"/>
    <property type="project" value="UniProtKB-KW"/>
</dbReference>
<sequence length="339" mass="37720">VESRALTIDDIPLCGLSCLFLTIPQTPCPLSDYACQCQNANLAHTLPACLLANCTMADNLNTAKVQRDLCQLSNESRQHEVYIYTITTYTIATFCVILRLIGRVVTNKLAYDDYIIITALLLTTIPFGVVLKMAGIGFGEHLWNLEHGQLLSNLRFFYIAWAIYTVVLGLTKISLIIFYLEIFSTKRARLASYTLLGYISITSSTLLFLSIFNCTPVRAFWDRDVKHARCLDINAIAYVNSGSAIAQDVVLLVLPLLCISKLDIKRARKVAVGVMFGIGTLGCIATIVRLHTLVILKSTIDPTWDYVPVTVWTEIELACCFVCVSLPAIRVLLLRIMPK</sequence>
<evidence type="ECO:0000313" key="18">
    <source>
        <dbReference type="Proteomes" id="UP000800035"/>
    </source>
</evidence>
<evidence type="ECO:0000256" key="14">
    <source>
        <dbReference type="PROSITE-ProRule" id="PRU01356"/>
    </source>
</evidence>
<keyword evidence="8" id="KW-0732">Signal</keyword>
<evidence type="ECO:0000259" key="16">
    <source>
        <dbReference type="PROSITE" id="PS52012"/>
    </source>
</evidence>
<dbReference type="PROSITE" id="PS52012">
    <property type="entry name" value="CFEM"/>
    <property type="match status" value="1"/>
</dbReference>
<feature type="binding site" description="axial binding residue" evidence="14">
    <location>
        <position position="32"/>
    </location>
    <ligand>
        <name>heme</name>
        <dbReference type="ChEBI" id="CHEBI:30413"/>
    </ligand>
    <ligandPart>
        <name>Fe</name>
        <dbReference type="ChEBI" id="CHEBI:18248"/>
    </ligandPart>
</feature>
<feature type="transmembrane region" description="Helical" evidence="15">
    <location>
        <begin position="270"/>
        <end position="291"/>
    </location>
</feature>
<dbReference type="Pfam" id="PF05730">
    <property type="entry name" value="CFEM"/>
    <property type="match status" value="1"/>
</dbReference>
<evidence type="ECO:0000256" key="12">
    <source>
        <dbReference type="ARBA" id="ARBA00023288"/>
    </source>
</evidence>
<dbReference type="PANTHER" id="PTHR33048">
    <property type="entry name" value="PTH11-LIKE INTEGRAL MEMBRANE PROTEIN (AFU_ORTHOLOGUE AFUA_5G11245)"/>
    <property type="match status" value="1"/>
</dbReference>
<evidence type="ECO:0000256" key="13">
    <source>
        <dbReference type="ARBA" id="ARBA00038359"/>
    </source>
</evidence>
<keyword evidence="5" id="KW-0964">Secreted</keyword>
<feature type="non-terminal residue" evidence="17">
    <location>
        <position position="1"/>
    </location>
</feature>
<feature type="transmembrane region" description="Helical" evidence="15">
    <location>
        <begin position="233"/>
        <end position="258"/>
    </location>
</feature>
<feature type="transmembrane region" description="Helical" evidence="15">
    <location>
        <begin position="311"/>
        <end position="333"/>
    </location>
</feature>
<keyword evidence="18" id="KW-1185">Reference proteome</keyword>
<evidence type="ECO:0000256" key="11">
    <source>
        <dbReference type="ARBA" id="ARBA00023157"/>
    </source>
</evidence>
<evidence type="ECO:0000256" key="5">
    <source>
        <dbReference type="ARBA" id="ARBA00022525"/>
    </source>
</evidence>
<accession>A0A6A5U6J3</accession>
<feature type="transmembrane region" description="Helical" evidence="15">
    <location>
        <begin position="81"/>
        <end position="102"/>
    </location>
</feature>
<keyword evidence="14" id="KW-0408">Iron</keyword>
<comment type="subcellular location">
    <subcellularLocation>
        <location evidence="2">Membrane</location>
        <topology evidence="2">Lipid-anchor</topology>
        <topology evidence="2">GPI-anchor</topology>
    </subcellularLocation>
    <subcellularLocation>
        <location evidence="1">Membrane</location>
        <topology evidence="1">Multi-pass membrane protein</topology>
    </subcellularLocation>
    <subcellularLocation>
        <location evidence="3">Secreted</location>
    </subcellularLocation>
</comment>
<reference evidence="17" key="1">
    <citation type="journal article" date="2020" name="Stud. Mycol.">
        <title>101 Dothideomycetes genomes: a test case for predicting lifestyles and emergence of pathogens.</title>
        <authorList>
            <person name="Haridas S."/>
            <person name="Albert R."/>
            <person name="Binder M."/>
            <person name="Bloem J."/>
            <person name="Labutti K."/>
            <person name="Salamov A."/>
            <person name="Andreopoulos B."/>
            <person name="Baker S."/>
            <person name="Barry K."/>
            <person name="Bills G."/>
            <person name="Bluhm B."/>
            <person name="Cannon C."/>
            <person name="Castanera R."/>
            <person name="Culley D."/>
            <person name="Daum C."/>
            <person name="Ezra D."/>
            <person name="Gonzalez J."/>
            <person name="Henrissat B."/>
            <person name="Kuo A."/>
            <person name="Liang C."/>
            <person name="Lipzen A."/>
            <person name="Lutzoni F."/>
            <person name="Magnuson J."/>
            <person name="Mondo S."/>
            <person name="Nolan M."/>
            <person name="Ohm R."/>
            <person name="Pangilinan J."/>
            <person name="Park H.-J."/>
            <person name="Ramirez L."/>
            <person name="Alfaro M."/>
            <person name="Sun H."/>
            <person name="Tritt A."/>
            <person name="Yoshinaga Y."/>
            <person name="Zwiers L.-H."/>
            <person name="Turgeon B."/>
            <person name="Goodwin S."/>
            <person name="Spatafora J."/>
            <person name="Crous P."/>
            <person name="Grigoriev I."/>
        </authorList>
    </citation>
    <scope>NUCLEOTIDE SEQUENCE</scope>
    <source>
        <strain evidence="17">CBS 675.92</strain>
    </source>
</reference>
<comment type="similarity">
    <text evidence="4">Belongs to the RBT5 family.</text>
</comment>
<proteinExistence type="inferred from homology"/>
<evidence type="ECO:0000256" key="4">
    <source>
        <dbReference type="ARBA" id="ARBA00010031"/>
    </source>
</evidence>
<evidence type="ECO:0000256" key="2">
    <source>
        <dbReference type="ARBA" id="ARBA00004589"/>
    </source>
</evidence>
<dbReference type="AlphaFoldDB" id="A0A6A5U6J3"/>
<evidence type="ECO:0000256" key="15">
    <source>
        <dbReference type="SAM" id="Phobius"/>
    </source>
</evidence>